<evidence type="ECO:0000313" key="3">
    <source>
        <dbReference type="EMBL" id="EGH24803.1"/>
    </source>
</evidence>
<dbReference type="SUPFAM" id="SSF53474">
    <property type="entry name" value="alpha/beta-Hydrolases"/>
    <property type="match status" value="1"/>
</dbReference>
<dbReference type="InterPro" id="IPR012223">
    <property type="entry name" value="TEII"/>
</dbReference>
<dbReference type="PANTHER" id="PTHR11487">
    <property type="entry name" value="THIOESTERASE"/>
    <property type="match status" value="1"/>
</dbReference>
<dbReference type="InterPro" id="IPR029058">
    <property type="entry name" value="AB_hydrolase_fold"/>
</dbReference>
<dbReference type="InterPro" id="IPR001031">
    <property type="entry name" value="Thioesterase"/>
</dbReference>
<name>A0A656GGB6_PSEA0</name>
<dbReference type="Pfam" id="PF00975">
    <property type="entry name" value="Thioesterase"/>
    <property type="match status" value="1"/>
</dbReference>
<sequence length="215" mass="24871">MYLRWRRLLPDWISLVPVELPGRGSRLSEPFIKNFDRLVEQICEEQAPKMRERYALFGHSMGALLAHAIVQRQRQLGNVEPNTVFASASPAPSRFFRERFVDKNNDAALIRDLRRLGGTPEAIFGNDELLRMTLDTLGADYRICESFQYQFSEPYSMPLHVFGGKEDDIAAERIEAWRKEAGGEFTLDWFEGNHFFINQHEHQVVTSVVNKLKGR</sequence>
<feature type="domain" description="Thioesterase" evidence="2">
    <location>
        <begin position="1"/>
        <end position="209"/>
    </location>
</feature>
<dbReference type="PANTHER" id="PTHR11487:SF0">
    <property type="entry name" value="S-ACYL FATTY ACID SYNTHASE THIOESTERASE, MEDIUM CHAIN"/>
    <property type="match status" value="1"/>
</dbReference>
<proteinExistence type="inferred from homology"/>
<evidence type="ECO:0000256" key="1">
    <source>
        <dbReference type="ARBA" id="ARBA00007169"/>
    </source>
</evidence>
<dbReference type="GO" id="GO:0008610">
    <property type="term" value="P:lipid biosynthetic process"/>
    <property type="evidence" value="ECO:0007669"/>
    <property type="project" value="TreeGrafter"/>
</dbReference>
<protein>
    <submittedName>
        <fullName evidence="3">Thioesterase domain-containing protein</fullName>
    </submittedName>
</protein>
<evidence type="ECO:0000313" key="4">
    <source>
        <dbReference type="Proteomes" id="UP000003465"/>
    </source>
</evidence>
<reference evidence="3 4" key="1">
    <citation type="journal article" date="2011" name="PLoS Pathog.">
        <title>Dynamic evolution of pathogenicity revealed by sequencing and comparative genomics of 19 Pseudomonas syringae isolates.</title>
        <authorList>
            <person name="Baltrus D.A."/>
            <person name="Nishimura M.T."/>
            <person name="Romanchuk A."/>
            <person name="Chang J.H."/>
            <person name="Mukhtar M.S."/>
            <person name="Cherkis K."/>
            <person name="Roach J."/>
            <person name="Grant S.R."/>
            <person name="Jones C.D."/>
            <person name="Dangl J.L."/>
        </authorList>
    </citation>
    <scope>NUCLEOTIDE SEQUENCE [LARGE SCALE GENOMIC DNA]</scope>
    <source>
        <strain evidence="3 4">301020</strain>
    </source>
</reference>
<comment type="caution">
    <text evidence="3">The sequence shown here is derived from an EMBL/GenBank/DDBJ whole genome shotgun (WGS) entry which is preliminary data.</text>
</comment>
<dbReference type="AlphaFoldDB" id="A0A656GGB6"/>
<evidence type="ECO:0000259" key="2">
    <source>
        <dbReference type="Pfam" id="PF00975"/>
    </source>
</evidence>
<dbReference type="Proteomes" id="UP000003465">
    <property type="component" value="Unassembled WGS sequence"/>
</dbReference>
<accession>A0A656GGB6</accession>
<dbReference type="EMBL" id="AEAG01001038">
    <property type="protein sequence ID" value="EGH24803.1"/>
    <property type="molecule type" value="Genomic_DNA"/>
</dbReference>
<organism evidence="3 4">
    <name type="scientific">Pseudomonas amygdali pv. mori str. 301020</name>
    <dbReference type="NCBI Taxonomy" id="629261"/>
    <lineage>
        <taxon>Bacteria</taxon>
        <taxon>Pseudomonadati</taxon>
        <taxon>Pseudomonadota</taxon>
        <taxon>Gammaproteobacteria</taxon>
        <taxon>Pseudomonadales</taxon>
        <taxon>Pseudomonadaceae</taxon>
        <taxon>Pseudomonas</taxon>
        <taxon>Pseudomonas amygdali</taxon>
    </lineage>
</organism>
<comment type="similarity">
    <text evidence="1">Belongs to the thioesterase family.</text>
</comment>
<gene>
    <name evidence="3" type="ORF">PSYMO_26474</name>
</gene>
<dbReference type="Gene3D" id="3.40.50.1820">
    <property type="entry name" value="alpha/beta hydrolase"/>
    <property type="match status" value="1"/>
</dbReference>